<reference evidence="1 2" key="1">
    <citation type="submission" date="2021-06" db="EMBL/GenBank/DDBJ databases">
        <title>Caerostris extrusa draft genome.</title>
        <authorList>
            <person name="Kono N."/>
            <person name="Arakawa K."/>
        </authorList>
    </citation>
    <scope>NUCLEOTIDE SEQUENCE [LARGE SCALE GENOMIC DNA]</scope>
</reference>
<gene>
    <name evidence="1" type="ORF">CEXT_549161</name>
</gene>
<name>A0AAV4Y1H1_CAEEX</name>
<dbReference type="EMBL" id="BPLR01018638">
    <property type="protein sequence ID" value="GIZ01213.1"/>
    <property type="molecule type" value="Genomic_DNA"/>
</dbReference>
<evidence type="ECO:0000313" key="1">
    <source>
        <dbReference type="EMBL" id="GIZ01213.1"/>
    </source>
</evidence>
<keyword evidence="2" id="KW-1185">Reference proteome</keyword>
<dbReference type="Proteomes" id="UP001054945">
    <property type="component" value="Unassembled WGS sequence"/>
</dbReference>
<dbReference type="AlphaFoldDB" id="A0AAV4Y1H1"/>
<evidence type="ECO:0000313" key="2">
    <source>
        <dbReference type="Proteomes" id="UP001054945"/>
    </source>
</evidence>
<accession>A0AAV4Y1H1</accession>
<sequence>MKQVYFLHLNKGKCELIEKELPTPPCILQEISSKRFSNGIHKYKDLARMFYESTSTSNDPEGQIRDSFPSFTRIRSKKDIASDFVFRLVFRIAPTFTEMDKRYFLR</sequence>
<protein>
    <submittedName>
        <fullName evidence="1">Uncharacterized protein</fullName>
    </submittedName>
</protein>
<proteinExistence type="predicted"/>
<organism evidence="1 2">
    <name type="scientific">Caerostris extrusa</name>
    <name type="common">Bark spider</name>
    <name type="synonym">Caerostris bankana</name>
    <dbReference type="NCBI Taxonomy" id="172846"/>
    <lineage>
        <taxon>Eukaryota</taxon>
        <taxon>Metazoa</taxon>
        <taxon>Ecdysozoa</taxon>
        <taxon>Arthropoda</taxon>
        <taxon>Chelicerata</taxon>
        <taxon>Arachnida</taxon>
        <taxon>Araneae</taxon>
        <taxon>Araneomorphae</taxon>
        <taxon>Entelegynae</taxon>
        <taxon>Araneoidea</taxon>
        <taxon>Araneidae</taxon>
        <taxon>Caerostris</taxon>
    </lineage>
</organism>
<comment type="caution">
    <text evidence="1">The sequence shown here is derived from an EMBL/GenBank/DDBJ whole genome shotgun (WGS) entry which is preliminary data.</text>
</comment>